<feature type="region of interest" description="Disordered" evidence="2">
    <location>
        <begin position="512"/>
        <end position="540"/>
    </location>
</feature>
<proteinExistence type="predicted"/>
<accession>G0TUB5</accession>
<organism evidence="3">
    <name type="scientific">Trypanosoma vivax (strain Y486)</name>
    <dbReference type="NCBI Taxonomy" id="1055687"/>
    <lineage>
        <taxon>Eukaryota</taxon>
        <taxon>Discoba</taxon>
        <taxon>Euglenozoa</taxon>
        <taxon>Kinetoplastea</taxon>
        <taxon>Metakinetoplastina</taxon>
        <taxon>Trypanosomatida</taxon>
        <taxon>Trypanosomatidae</taxon>
        <taxon>Trypanosoma</taxon>
        <taxon>Duttonella</taxon>
    </lineage>
</organism>
<feature type="compositionally biased region" description="Low complexity" evidence="2">
    <location>
        <begin position="521"/>
        <end position="538"/>
    </location>
</feature>
<evidence type="ECO:0000256" key="2">
    <source>
        <dbReference type="SAM" id="MobiDB-lite"/>
    </source>
</evidence>
<name>G0TUB5_TRYVY</name>
<reference evidence="3" key="1">
    <citation type="journal article" date="2012" name="Proc. Natl. Acad. Sci. U.S.A.">
        <title>Antigenic diversity is generated by distinct evolutionary mechanisms in African trypanosome species.</title>
        <authorList>
            <person name="Jackson A.P."/>
            <person name="Berry A."/>
            <person name="Aslett M."/>
            <person name="Allison H.C."/>
            <person name="Burton P."/>
            <person name="Vavrova-Anderson J."/>
            <person name="Brown R."/>
            <person name="Browne H."/>
            <person name="Corton N."/>
            <person name="Hauser H."/>
            <person name="Gamble J."/>
            <person name="Gilderthorp R."/>
            <person name="Marcello L."/>
            <person name="McQuillan J."/>
            <person name="Otto T.D."/>
            <person name="Quail M.A."/>
            <person name="Sanders M.J."/>
            <person name="van Tonder A."/>
            <person name="Ginger M.L."/>
            <person name="Field M.C."/>
            <person name="Barry J.D."/>
            <person name="Hertz-Fowler C."/>
            <person name="Berriman M."/>
        </authorList>
    </citation>
    <scope>NUCLEOTIDE SEQUENCE</scope>
    <source>
        <strain evidence="3">Y486</strain>
    </source>
</reference>
<dbReference type="EMBL" id="HE573020">
    <property type="protein sequence ID" value="CCC47549.1"/>
    <property type="molecule type" value="Genomic_DNA"/>
</dbReference>
<dbReference type="VEuPathDB" id="TriTrypDB:TvY486_0402150"/>
<keyword evidence="1" id="KW-0175">Coiled coil</keyword>
<dbReference type="AlphaFoldDB" id="G0TUB5"/>
<gene>
    <name evidence="3" type="ORF">TVY486_0402150</name>
</gene>
<feature type="coiled-coil region" evidence="1">
    <location>
        <begin position="393"/>
        <end position="453"/>
    </location>
</feature>
<evidence type="ECO:0000313" key="3">
    <source>
        <dbReference type="EMBL" id="CCC47549.1"/>
    </source>
</evidence>
<sequence>MIKTEVLVERFSPFTSQSALSQSNKHACCAPVSFCVVFDSDPSSTVSDAFRGVESFASPSQVVVHLVKSLFTTTFGELTAEIMSSIQRLHPDLTQHTIRALLFRAEGMSRSMEECSSHYPWLRIDTRINAKDILSNFFVPAPNNRPAMYDIVLQWAPFSRPGNSYGSTAQGVYNFDFCSPGQQTCRGCPPALPDPLLPLPIIYPFTHRCVYTRLMPRADPKDDDGSCDAALDSASCSTSPKLTAWEAASRERGALADEESRARKTIEEIQRSVRMDLSEWEADERRRIVSFLRLISGNDESIPLCGLLPECLITVPRAYPVDTVPLVNPRDSSDIMDLIQCSEETARLSHLFVKYHACGSAVAAARRKQQIIQNVGADGTEVGNAAVADMGSMEEEIDAIDETGQKLSAAEEELMCHFFDVRRDLLMWERKEFRTLTARMRQFLQEQSALEQEATVRLIEEELASAGMLNCGAYGSNHEQTMLGSLAQSAKAHDGTITATCSLQGVTHAENDASFPIPETDGAAAAGANNPPSADPSPSVEINAETYHMIPASPHPDAEPPSDRVSLVQRALGVISRIESRWFVPLPVKQAQQRLEIEESSVRQKLVSEEEFYWEEIADLARQDIIDTEERKLRAYCELIAPVVEMEQAGRDAICEHESRVLSLLMSLFYRSKEALEAESQ</sequence>
<protein>
    <submittedName>
        <fullName evidence="3">Uncharacterized protein</fullName>
    </submittedName>
</protein>
<evidence type="ECO:0000256" key="1">
    <source>
        <dbReference type="SAM" id="Coils"/>
    </source>
</evidence>